<evidence type="ECO:0000313" key="4">
    <source>
        <dbReference type="EMBL" id="QCC49035.1"/>
    </source>
</evidence>
<reference evidence="4 7" key="2">
    <citation type="journal article" date="2019" name="Nat. Commun.">
        <title>A new type of DNA phosphorothioation-based antiviral system in archaea.</title>
        <authorList>
            <person name="Xiong L."/>
            <person name="Liu S."/>
            <person name="Chen S."/>
            <person name="Xiao Y."/>
            <person name="Zhu B."/>
            <person name="Gao Y."/>
            <person name="Zhang Y."/>
            <person name="Chen B."/>
            <person name="Luo J."/>
            <person name="Deng Z."/>
            <person name="Chen X."/>
            <person name="Wang L."/>
            <person name="Chen S."/>
        </authorList>
    </citation>
    <scope>NUCLEOTIDE SEQUENCE [LARGE SCALE GENOMIC DNA]</scope>
    <source>
        <strain evidence="4 7">CGMCC 1.10331</strain>
        <plasmid evidence="4 7">unnamed1</plasmid>
    </source>
</reference>
<dbReference type="Gene3D" id="3.40.30.10">
    <property type="entry name" value="Glutaredoxin"/>
    <property type="match status" value="1"/>
</dbReference>
<comment type="subcellular location">
    <subcellularLocation>
        <location evidence="1">Cell envelope</location>
    </subcellularLocation>
</comment>
<evidence type="ECO:0000313" key="6">
    <source>
        <dbReference type="Proteomes" id="UP000236740"/>
    </source>
</evidence>
<dbReference type="AlphaFoldDB" id="A0A1H6BH85"/>
<dbReference type="Proteomes" id="UP000236740">
    <property type="component" value="Unassembled WGS sequence"/>
</dbReference>
<dbReference type="PANTHER" id="PTHR42852">
    <property type="entry name" value="THIOL:DISULFIDE INTERCHANGE PROTEIN DSBE"/>
    <property type="match status" value="1"/>
</dbReference>
<dbReference type="EMBL" id="CP031312">
    <property type="protein sequence ID" value="QCC49035.1"/>
    <property type="molecule type" value="Genomic_DNA"/>
</dbReference>
<dbReference type="GO" id="GO:0017004">
    <property type="term" value="P:cytochrome complex assembly"/>
    <property type="evidence" value="ECO:0007669"/>
    <property type="project" value="UniProtKB-KW"/>
</dbReference>
<keyword evidence="5" id="KW-0413">Isomerase</keyword>
<accession>A0A1H6BH85</accession>
<evidence type="ECO:0000256" key="1">
    <source>
        <dbReference type="ARBA" id="ARBA00004196"/>
    </source>
</evidence>
<name>A0A1H6BH85_9EURY</name>
<dbReference type="PROSITE" id="PS51352">
    <property type="entry name" value="THIOREDOXIN_2"/>
    <property type="match status" value="1"/>
</dbReference>
<keyword evidence="6" id="KW-1185">Reference proteome</keyword>
<evidence type="ECO:0000259" key="3">
    <source>
        <dbReference type="PROSITE" id="PS51352"/>
    </source>
</evidence>
<gene>
    <name evidence="4" type="ORF">DV707_14855</name>
    <name evidence="5" type="ORF">SAMN04488133_2842</name>
</gene>
<feature type="domain" description="Thioredoxin" evidence="3">
    <location>
        <begin position="21"/>
        <end position="177"/>
    </location>
</feature>
<protein>
    <submittedName>
        <fullName evidence="5">Thiol-disulfide isomerase or thioredoxin</fullName>
    </submittedName>
    <submittedName>
        <fullName evidence="4">TlpA family protein disulfide reductase</fullName>
    </submittedName>
</protein>
<keyword evidence="4" id="KW-0614">Plasmid</keyword>
<keyword evidence="2" id="KW-0201">Cytochrome c-type biogenesis</keyword>
<reference evidence="5 6" key="1">
    <citation type="submission" date="2016-10" db="EMBL/GenBank/DDBJ databases">
        <authorList>
            <person name="de Groot N.N."/>
        </authorList>
    </citation>
    <scope>NUCLEOTIDE SEQUENCE [LARGE SCALE GENOMIC DNA]</scope>
    <source>
        <strain evidence="5 6">CGMCC 1.10331</strain>
    </source>
</reference>
<sequence length="179" mass="19112">MNRRQLLTAIGGLGLTGGSVLAVRGGLPSPTGEDSSGLPLTFETIDAPGSEAGEITVPQEGTPTFIDLFATWCAPCKEQMNVLSTVHEEYGDRVAFVSITNERLGGTLTERDVRAWWRRHHGAWTVGVDPDSDLMAALGAGGIPYHAVADASGTIRWQKAGLTLADTIRTELDRVLEEP</sequence>
<dbReference type="Pfam" id="PF08534">
    <property type="entry name" value="Redoxin"/>
    <property type="match status" value="1"/>
</dbReference>
<proteinExistence type="predicted"/>
<dbReference type="PANTHER" id="PTHR42852:SF13">
    <property type="entry name" value="PROTEIN DIPZ"/>
    <property type="match status" value="1"/>
</dbReference>
<dbReference type="InterPro" id="IPR050553">
    <property type="entry name" value="Thioredoxin_ResA/DsbE_sf"/>
</dbReference>
<dbReference type="CDD" id="cd02966">
    <property type="entry name" value="TlpA_like_family"/>
    <property type="match status" value="1"/>
</dbReference>
<dbReference type="InterPro" id="IPR017937">
    <property type="entry name" value="Thioredoxin_CS"/>
</dbReference>
<dbReference type="GeneID" id="39859397"/>
<geneLocation type="plasmid" evidence="4">
    <name>unnamed1</name>
</geneLocation>
<dbReference type="RefSeq" id="WP_103992518.1">
    <property type="nucleotide sequence ID" value="NZ_CP031312.1"/>
</dbReference>
<evidence type="ECO:0000313" key="5">
    <source>
        <dbReference type="EMBL" id="SEG59994.1"/>
    </source>
</evidence>
<dbReference type="InterPro" id="IPR036249">
    <property type="entry name" value="Thioredoxin-like_sf"/>
</dbReference>
<dbReference type="SUPFAM" id="SSF52833">
    <property type="entry name" value="Thioredoxin-like"/>
    <property type="match status" value="1"/>
</dbReference>
<evidence type="ECO:0000313" key="7">
    <source>
        <dbReference type="Proteomes" id="UP000296733"/>
    </source>
</evidence>
<dbReference type="Proteomes" id="UP000296733">
    <property type="component" value="Plasmid unnamed1"/>
</dbReference>
<dbReference type="InterPro" id="IPR013766">
    <property type="entry name" value="Thioredoxin_domain"/>
</dbReference>
<dbReference type="OrthoDB" id="115386at2157"/>
<dbReference type="GO" id="GO:0016491">
    <property type="term" value="F:oxidoreductase activity"/>
    <property type="evidence" value="ECO:0007669"/>
    <property type="project" value="InterPro"/>
</dbReference>
<dbReference type="PROSITE" id="PS00194">
    <property type="entry name" value="THIOREDOXIN_1"/>
    <property type="match status" value="1"/>
</dbReference>
<evidence type="ECO:0000256" key="2">
    <source>
        <dbReference type="ARBA" id="ARBA00022748"/>
    </source>
</evidence>
<organism evidence="5 6">
    <name type="scientific">Halobellus limi</name>
    <dbReference type="NCBI Taxonomy" id="699433"/>
    <lineage>
        <taxon>Archaea</taxon>
        <taxon>Methanobacteriati</taxon>
        <taxon>Methanobacteriota</taxon>
        <taxon>Stenosarchaea group</taxon>
        <taxon>Halobacteria</taxon>
        <taxon>Halobacteriales</taxon>
        <taxon>Haloferacaceae</taxon>
        <taxon>Halobellus</taxon>
    </lineage>
</organism>
<dbReference type="EMBL" id="FNVN01000004">
    <property type="protein sequence ID" value="SEG59994.1"/>
    <property type="molecule type" value="Genomic_DNA"/>
</dbReference>
<dbReference type="GO" id="GO:0016853">
    <property type="term" value="F:isomerase activity"/>
    <property type="evidence" value="ECO:0007669"/>
    <property type="project" value="UniProtKB-KW"/>
</dbReference>
<dbReference type="InterPro" id="IPR013740">
    <property type="entry name" value="Redoxin"/>
</dbReference>
<dbReference type="KEGG" id="hlm:DV707_14855"/>